<keyword evidence="4" id="KW-0228">DNA excision</keyword>
<evidence type="ECO:0000313" key="7">
    <source>
        <dbReference type="EMBL" id="MBC8431649.1"/>
    </source>
</evidence>
<organism evidence="7 8">
    <name type="scientific">Candidatus Desulfatibia vada</name>
    <dbReference type="NCBI Taxonomy" id="2841696"/>
    <lineage>
        <taxon>Bacteria</taxon>
        <taxon>Pseudomonadati</taxon>
        <taxon>Thermodesulfobacteriota</taxon>
        <taxon>Desulfobacteria</taxon>
        <taxon>Desulfobacterales</taxon>
        <taxon>Desulfobacterales incertae sedis</taxon>
        <taxon>Candidatus Desulfatibia</taxon>
    </lineage>
</organism>
<keyword evidence="2 7" id="KW-0255">Endonuclease</keyword>
<dbReference type="GO" id="GO:0004519">
    <property type="term" value="F:endonuclease activity"/>
    <property type="evidence" value="ECO:0007669"/>
    <property type="project" value="UniProtKB-KW"/>
</dbReference>
<dbReference type="Pfam" id="PF03851">
    <property type="entry name" value="UvdE"/>
    <property type="match status" value="1"/>
</dbReference>
<dbReference type="EMBL" id="JACNIG010000162">
    <property type="protein sequence ID" value="MBC8431649.1"/>
    <property type="molecule type" value="Genomic_DNA"/>
</dbReference>
<accession>A0A8J6NXE5</accession>
<dbReference type="PANTHER" id="PTHR31290">
    <property type="entry name" value="UV-DAMAGE ENDONUCLEASE"/>
    <property type="match status" value="1"/>
</dbReference>
<evidence type="ECO:0000256" key="4">
    <source>
        <dbReference type="ARBA" id="ARBA00022769"/>
    </source>
</evidence>
<dbReference type="PANTHER" id="PTHR31290:SF5">
    <property type="entry name" value="UV-DAMAGE ENDONUCLEASE"/>
    <property type="match status" value="1"/>
</dbReference>
<evidence type="ECO:0000256" key="5">
    <source>
        <dbReference type="ARBA" id="ARBA00022801"/>
    </source>
</evidence>
<comment type="caution">
    <text evidence="7">The sequence shown here is derived from an EMBL/GenBank/DDBJ whole genome shotgun (WGS) entry which is preliminary data.</text>
</comment>
<evidence type="ECO:0000313" key="8">
    <source>
        <dbReference type="Proteomes" id="UP000605201"/>
    </source>
</evidence>
<dbReference type="NCBIfam" id="TIGR00629">
    <property type="entry name" value="uvde"/>
    <property type="match status" value="1"/>
</dbReference>
<keyword evidence="5" id="KW-0378">Hydrolase</keyword>
<dbReference type="GO" id="GO:0016787">
    <property type="term" value="F:hydrolase activity"/>
    <property type="evidence" value="ECO:0007669"/>
    <property type="project" value="UniProtKB-KW"/>
</dbReference>
<keyword evidence="3" id="KW-0227">DNA damage</keyword>
<keyword evidence="1" id="KW-0540">Nuclease</keyword>
<evidence type="ECO:0000256" key="6">
    <source>
        <dbReference type="ARBA" id="ARBA00023204"/>
    </source>
</evidence>
<dbReference type="InterPro" id="IPR004601">
    <property type="entry name" value="UvdE"/>
</dbReference>
<reference evidence="7 8" key="1">
    <citation type="submission" date="2020-08" db="EMBL/GenBank/DDBJ databases">
        <title>Bridging the membrane lipid divide: bacteria of the FCB group superphylum have the potential to synthesize archaeal ether lipids.</title>
        <authorList>
            <person name="Villanueva L."/>
            <person name="Von Meijenfeldt F.A.B."/>
            <person name="Westbye A.B."/>
            <person name="Yadav S."/>
            <person name="Hopmans E.C."/>
            <person name="Dutilh B.E."/>
            <person name="Sinninghe Damste J.S."/>
        </authorList>
    </citation>
    <scope>NUCLEOTIDE SEQUENCE [LARGE SCALE GENOMIC DNA]</scope>
    <source>
        <strain evidence="7">NIOZ-UU17</strain>
    </source>
</reference>
<gene>
    <name evidence="7" type="primary">uvsE</name>
    <name evidence="7" type="ORF">H8D96_06985</name>
</gene>
<proteinExistence type="predicted"/>
<evidence type="ECO:0000256" key="1">
    <source>
        <dbReference type="ARBA" id="ARBA00022722"/>
    </source>
</evidence>
<evidence type="ECO:0000256" key="3">
    <source>
        <dbReference type="ARBA" id="ARBA00022763"/>
    </source>
</evidence>
<dbReference type="GO" id="GO:0009411">
    <property type="term" value="P:response to UV"/>
    <property type="evidence" value="ECO:0007669"/>
    <property type="project" value="InterPro"/>
</dbReference>
<sequence length="302" mass="34927">MLRFGLCCIFQKEPIKFRRTTAKYLQAFSRNQQLEHLAAICRHNAEALQKALRYCRDNEIKDFRINSQILPLKTHPEIGYRTKDLNAHEQITRTFKHGGKFCRDHDMRTTFHPDQFILLSSPRSEVVHRSVADLIYQAEVAQWVNADVIIIHGGGAYGDKAGSLRRLRRRVEQLPDAVRSRLALENDDRIYTPEDLLPVCRDMGIPLVYDVHHHRCLPDGSSVEATTELAIATWNREPLFHISSPKHGWEYGNFRSHHDFIDIADFPQCWKQLQTDITIEVEAKAKELAVLKLINDLSQPSK</sequence>
<dbReference type="SUPFAM" id="SSF51658">
    <property type="entry name" value="Xylose isomerase-like"/>
    <property type="match status" value="1"/>
</dbReference>
<keyword evidence="6" id="KW-0234">DNA repair</keyword>
<dbReference type="Proteomes" id="UP000605201">
    <property type="component" value="Unassembled WGS sequence"/>
</dbReference>
<evidence type="ECO:0000256" key="2">
    <source>
        <dbReference type="ARBA" id="ARBA00022759"/>
    </source>
</evidence>
<dbReference type="AlphaFoldDB" id="A0A8J6NXE5"/>
<dbReference type="InterPro" id="IPR036237">
    <property type="entry name" value="Xyl_isomerase-like_sf"/>
</dbReference>
<dbReference type="Gene3D" id="3.20.20.150">
    <property type="entry name" value="Divalent-metal-dependent TIM barrel enzymes"/>
    <property type="match status" value="1"/>
</dbReference>
<dbReference type="GO" id="GO:0006289">
    <property type="term" value="P:nucleotide-excision repair"/>
    <property type="evidence" value="ECO:0007669"/>
    <property type="project" value="InterPro"/>
</dbReference>
<protein>
    <submittedName>
        <fullName evidence="7">UV DNA damage repair endonuclease UvsE</fullName>
    </submittedName>
</protein>
<name>A0A8J6NXE5_9BACT</name>